<dbReference type="InterPro" id="IPR004147">
    <property type="entry name" value="ABC1_dom"/>
</dbReference>
<evidence type="ECO:0000313" key="5">
    <source>
        <dbReference type="Proteomes" id="UP000197424"/>
    </source>
</evidence>
<feature type="transmembrane region" description="Helical" evidence="2">
    <location>
        <begin position="503"/>
        <end position="525"/>
    </location>
</feature>
<evidence type="ECO:0000256" key="1">
    <source>
        <dbReference type="ARBA" id="ARBA00009670"/>
    </source>
</evidence>
<keyword evidence="2" id="KW-0812">Transmembrane</keyword>
<keyword evidence="4" id="KW-0830">Ubiquinone</keyword>
<organism evidence="4 5">
    <name type="scientific">Laribacter hongkongensis</name>
    <dbReference type="NCBI Taxonomy" id="168471"/>
    <lineage>
        <taxon>Bacteria</taxon>
        <taxon>Pseudomonadati</taxon>
        <taxon>Pseudomonadota</taxon>
        <taxon>Betaproteobacteria</taxon>
        <taxon>Neisseriales</taxon>
        <taxon>Aquaspirillaceae</taxon>
        <taxon>Laribacter</taxon>
    </lineage>
</organism>
<dbReference type="RefSeq" id="WP_088860843.1">
    <property type="nucleotide sequence ID" value="NZ_CP022115.1"/>
</dbReference>
<evidence type="ECO:0000256" key="2">
    <source>
        <dbReference type="SAM" id="Phobius"/>
    </source>
</evidence>
<name>A0A248LKD9_9NEIS</name>
<accession>A0A248LKD9</accession>
<proteinExistence type="inferred from homology"/>
<dbReference type="InterPro" id="IPR011009">
    <property type="entry name" value="Kinase-like_dom_sf"/>
</dbReference>
<dbReference type="Proteomes" id="UP000197424">
    <property type="component" value="Chromosome"/>
</dbReference>
<keyword evidence="2" id="KW-0472">Membrane</keyword>
<dbReference type="PANTHER" id="PTHR10566:SF113">
    <property type="entry name" value="PROTEIN ACTIVITY OF BC1 COMPLEX KINASE 7, CHLOROPLASTIC"/>
    <property type="match status" value="1"/>
</dbReference>
<protein>
    <submittedName>
        <fullName evidence="4">Putative ubiquinone biosynthesis protein</fullName>
    </submittedName>
</protein>
<feature type="transmembrane region" description="Helical" evidence="2">
    <location>
        <begin position="531"/>
        <end position="554"/>
    </location>
</feature>
<feature type="domain" description="ABC1 atypical kinase-like" evidence="3">
    <location>
        <begin position="99"/>
        <end position="343"/>
    </location>
</feature>
<dbReference type="AlphaFoldDB" id="A0A248LKD9"/>
<dbReference type="PANTHER" id="PTHR10566">
    <property type="entry name" value="CHAPERONE-ACTIVITY OF BC1 COMPLEX CABC1 -RELATED"/>
    <property type="match status" value="1"/>
</dbReference>
<evidence type="ECO:0000259" key="3">
    <source>
        <dbReference type="Pfam" id="PF03109"/>
    </source>
</evidence>
<evidence type="ECO:0000313" key="4">
    <source>
        <dbReference type="EMBL" id="ASJ24633.1"/>
    </source>
</evidence>
<dbReference type="Pfam" id="PF03109">
    <property type="entry name" value="ABC1"/>
    <property type="match status" value="1"/>
</dbReference>
<comment type="similarity">
    <text evidence="1">Belongs to the protein kinase superfamily. ADCK protein kinase family.</text>
</comment>
<dbReference type="CDD" id="cd05121">
    <property type="entry name" value="ABC1_ADCK3-like"/>
    <property type="match status" value="1"/>
</dbReference>
<reference evidence="5" key="1">
    <citation type="submission" date="2017-06" db="EMBL/GenBank/DDBJ databases">
        <title>Whole genome sequence of Laribacter hongkongensis LHGZ1.</title>
        <authorList>
            <person name="Chen D."/>
            <person name="Wu H."/>
            <person name="Chen J."/>
        </authorList>
    </citation>
    <scope>NUCLEOTIDE SEQUENCE [LARGE SCALE GENOMIC DNA]</scope>
    <source>
        <strain evidence="5">LHGZ1</strain>
    </source>
</reference>
<sequence>MLKETFVAMRDLPRLREITAILFRHGLGEFAQRLKLPRAVEKGIEWFRGPLPSPDAYVPTPVRVRRALEDLGPTFIKFGQIMATRVDVFPPEWIAEFEKLQTRVPPIPAGQLSAVLTAALGVPVESVCTEFDAHPIGAASIAQVHRARLLDGTLVAIKLRRPGIVDKIDADLRILGHLARMIEIEFPDARRYQPSEMVVQFAKALRRELNLAAEARNMERFAQHFAGDEHIVVPRVYWELTNTGVNVQDFVEGIPATDLVAVDAAGLDRKLLAQRGADAVLKMILIDGFFHADPHPGNVFFLPDNRIVFIDFGMVGRLSRDRRDELADLLAALSRRDERGVYDVLIEWTGNAQVDDERLKADIAEFMFQYEDLSLSALDLTQLINDIMGLMREHSIVLPADLSMLFKALITLEGFARQLDPDFKLIEHLSPFVRHIIMSRYTPKAIAGRSGRSMLDLLGMIGNLPRDMVRLVKGMRRGKFHIDIDVKRLDHFGYQIDKSANRLTMGIVTGCLIIGSSIVMTVQAGPTMFGLPLFGFLGFMAAFFNSIWIILSIWRAGKDYQ</sequence>
<dbReference type="EMBL" id="CP022115">
    <property type="protein sequence ID" value="ASJ24633.1"/>
    <property type="molecule type" value="Genomic_DNA"/>
</dbReference>
<dbReference type="SUPFAM" id="SSF56112">
    <property type="entry name" value="Protein kinase-like (PK-like)"/>
    <property type="match status" value="1"/>
</dbReference>
<dbReference type="OrthoDB" id="9795390at2"/>
<gene>
    <name evidence="4" type="ORF">LHGZ1_1802</name>
</gene>
<keyword evidence="2" id="KW-1133">Transmembrane helix</keyword>
<dbReference type="InterPro" id="IPR050154">
    <property type="entry name" value="UbiB_kinase"/>
</dbReference>